<gene>
    <name evidence="1" type="ORF">HEQ44_03280</name>
</gene>
<name>A0ABX1L4H6_9LACO</name>
<evidence type="ECO:0000313" key="2">
    <source>
        <dbReference type="Proteomes" id="UP000707477"/>
    </source>
</evidence>
<comment type="caution">
    <text evidence="1">The sequence shown here is derived from an EMBL/GenBank/DDBJ whole genome shotgun (WGS) entry which is preliminary data.</text>
</comment>
<sequence length="305" mass="35219">MYLPWLRGKQNELLALQELLKEGNLSKNILPIIEPLKTSTTFKRTLSMFNENEREIAVIQNTSLVDYPGFRTDDVDQLKAADSFVWAYQLTAEARQVYLQQDHKKMGILAANSDLDDASELDRSGDFLVLDRNDRHVMRKAHELNKISKVELNDEFHKRSRNVDYIEVPDELFSEEHLYYQDDGFKGFSDYSIIGGEYNESGFAPRAVAIHLVYFDSNERLRVHHFVSDTNDDIHDPGNKFSEALHKMMSWVDSKNFDSKKNKSSALDDFRKINLAGRYPGLGVVKKLTLKHHLEIMGRYLDGVL</sequence>
<dbReference type="InterPro" id="IPR047727">
    <property type="entry name" value="Sce7725-like"/>
</dbReference>
<protein>
    <submittedName>
        <fullName evidence="1">Sce7725 family protein</fullName>
    </submittedName>
</protein>
<dbReference type="NCBIfam" id="NF033831">
    <property type="entry name" value="sce7725_fam"/>
    <property type="match status" value="1"/>
</dbReference>
<evidence type="ECO:0000313" key="1">
    <source>
        <dbReference type="EMBL" id="NLR29199.1"/>
    </source>
</evidence>
<proteinExistence type="predicted"/>
<dbReference type="RefSeq" id="WP_168848898.1">
    <property type="nucleotide sequence ID" value="NZ_JAAVSD010000006.1"/>
</dbReference>
<dbReference type="EMBL" id="JAAVSD010000006">
    <property type="protein sequence ID" value="NLR29199.1"/>
    <property type="molecule type" value="Genomic_DNA"/>
</dbReference>
<keyword evidence="2" id="KW-1185">Reference proteome</keyword>
<accession>A0ABX1L4H6</accession>
<organism evidence="1 2">
    <name type="scientific">Levilactobacillus tujiorum</name>
    <dbReference type="NCBI Taxonomy" id="2912243"/>
    <lineage>
        <taxon>Bacteria</taxon>
        <taxon>Bacillati</taxon>
        <taxon>Bacillota</taxon>
        <taxon>Bacilli</taxon>
        <taxon>Lactobacillales</taxon>
        <taxon>Lactobacillaceae</taxon>
        <taxon>Levilactobacillus</taxon>
    </lineage>
</organism>
<reference evidence="1 2" key="1">
    <citation type="submission" date="2020-03" db="EMBL/GenBank/DDBJ databases">
        <authorList>
            <person name="Zhang Z."/>
            <person name="Guo Z."/>
            <person name="Hou Q."/>
            <person name="Shen X."/>
        </authorList>
    </citation>
    <scope>NUCLEOTIDE SEQUENCE [LARGE SCALE GENOMIC DNA]</scope>
    <source>
        <strain evidence="1 2">HBUAS51329</strain>
    </source>
</reference>
<dbReference type="Proteomes" id="UP000707477">
    <property type="component" value="Unassembled WGS sequence"/>
</dbReference>